<dbReference type="GO" id="GO:0006508">
    <property type="term" value="P:proteolysis"/>
    <property type="evidence" value="ECO:0007669"/>
    <property type="project" value="UniProtKB-KW"/>
</dbReference>
<dbReference type="RefSeq" id="WP_167700155.1">
    <property type="nucleotide sequence ID" value="NZ_CP118174.1"/>
</dbReference>
<keyword evidence="2" id="KW-0645">Protease</keyword>
<dbReference type="Pfam" id="PF13365">
    <property type="entry name" value="Trypsin_2"/>
    <property type="match status" value="1"/>
</dbReference>
<keyword evidence="6" id="KW-1185">Reference proteome</keyword>
<dbReference type="SUPFAM" id="SSF50494">
    <property type="entry name" value="Trypsin-like serine proteases"/>
    <property type="match status" value="1"/>
</dbReference>
<dbReference type="PANTHER" id="PTHR22939:SF129">
    <property type="entry name" value="SERINE PROTEASE HTRA2, MITOCHONDRIAL"/>
    <property type="match status" value="1"/>
</dbReference>
<feature type="domain" description="PDZ" evidence="4">
    <location>
        <begin position="305"/>
        <end position="361"/>
    </location>
</feature>
<dbReference type="Proteomes" id="UP000711995">
    <property type="component" value="Unassembled WGS sequence"/>
</dbReference>
<dbReference type="PANTHER" id="PTHR22939">
    <property type="entry name" value="SERINE PROTEASE FAMILY S1C HTRA-RELATED"/>
    <property type="match status" value="1"/>
</dbReference>
<dbReference type="SUPFAM" id="SSF50156">
    <property type="entry name" value="PDZ domain-like"/>
    <property type="match status" value="2"/>
</dbReference>
<dbReference type="InterPro" id="IPR001478">
    <property type="entry name" value="PDZ"/>
</dbReference>
<sequence>MVSSKKSWLTSLFIALLVVVTSVITTHWTVRRALHMQPPIALAQENQQSHPLIQTADFQQALRDVSAQTLQGVVRVDAISIKKVAVKNQQSPWDFFFSQDFFNRSEDQGEEREFRSGSLGTGFVVEREKNILYVLTNYHVAGEAHEVSVEFMDGRSFRAEILAGDERKDLALLKVDVGSQNDDLLPLPLGDSNNLMVGDWVLAAGSPFGYDFSVTAGIVSALGRTGGPRSNINDFIQTDTSINQGNSGGPLVNMRGEVIGINTWIATQSGGSVGLSFSVPINNAKEALPYLKSGKTPEYGWVGVSVLDIRSVGGESYAASAGFSQSKGAIIATVFRGSPADKAGLYPGDLVLSVNGTPVNNADRLVYLVGSLAVGSKAQFDIIRDGKEMTISVLVEARTKDAGENTQAKSWPGVIAFPITPENRKELNLDNNQTGVIISSSDPGSPLSFLKPRDIVTSINGQKITSIQTFYRAINVPNANGRYEIIFKRNGSLIEITVHKE</sequence>
<comment type="caution">
    <text evidence="5">The sequence shown here is derived from an EMBL/GenBank/DDBJ whole genome shotgun (WGS) entry which is preliminary data.</text>
</comment>
<accession>A0A968G8L5</accession>
<keyword evidence="3" id="KW-0378">Hydrolase</keyword>
<dbReference type="GO" id="GO:0004252">
    <property type="term" value="F:serine-type endopeptidase activity"/>
    <property type="evidence" value="ECO:0007669"/>
    <property type="project" value="InterPro"/>
</dbReference>
<comment type="similarity">
    <text evidence="1">Belongs to the peptidase S1C family.</text>
</comment>
<gene>
    <name evidence="5" type="ORF">HCT14_03425</name>
</gene>
<dbReference type="AlphaFoldDB" id="A0A968G8L5"/>
<reference evidence="5 6" key="1">
    <citation type="submission" date="2020-03" db="EMBL/GenBank/DDBJ databases">
        <title>Spirochaetal bacteria isolated from arthropods constitute a novel genus Entomospira genus novum within the order Spirochaetales.</title>
        <authorList>
            <person name="Grana-Miraglia L."/>
            <person name="Sikutova S."/>
            <person name="Fingerle V."/>
            <person name="Sing A."/>
            <person name="Castillo-Ramirez S."/>
            <person name="Margos G."/>
            <person name="Rudolf I."/>
        </authorList>
    </citation>
    <scope>NUCLEOTIDE SEQUENCE [LARGE SCALE GENOMIC DNA]</scope>
    <source>
        <strain evidence="5 6">BR193</strain>
    </source>
</reference>
<dbReference type="EMBL" id="JAATLJ010000001">
    <property type="protein sequence ID" value="NIZ40563.1"/>
    <property type="molecule type" value="Genomic_DNA"/>
</dbReference>
<protein>
    <submittedName>
        <fullName evidence="5">PDZ domain-containing protein</fullName>
    </submittedName>
</protein>
<dbReference type="InterPro" id="IPR001940">
    <property type="entry name" value="Peptidase_S1C"/>
</dbReference>
<dbReference type="Gene3D" id="2.30.42.10">
    <property type="match status" value="2"/>
</dbReference>
<dbReference type="PRINTS" id="PR00834">
    <property type="entry name" value="PROTEASES2C"/>
</dbReference>
<dbReference type="InterPro" id="IPR009003">
    <property type="entry name" value="Peptidase_S1_PA"/>
</dbReference>
<dbReference type="Pfam" id="PF13180">
    <property type="entry name" value="PDZ_2"/>
    <property type="match status" value="1"/>
</dbReference>
<name>A0A968G8L5_9SPIO</name>
<dbReference type="SMART" id="SM00228">
    <property type="entry name" value="PDZ"/>
    <property type="match status" value="2"/>
</dbReference>
<dbReference type="PROSITE" id="PS50106">
    <property type="entry name" value="PDZ"/>
    <property type="match status" value="1"/>
</dbReference>
<dbReference type="InterPro" id="IPR036034">
    <property type="entry name" value="PDZ_sf"/>
</dbReference>
<evidence type="ECO:0000256" key="3">
    <source>
        <dbReference type="ARBA" id="ARBA00022801"/>
    </source>
</evidence>
<evidence type="ECO:0000259" key="4">
    <source>
        <dbReference type="PROSITE" id="PS50106"/>
    </source>
</evidence>
<dbReference type="Gene3D" id="2.40.10.120">
    <property type="match status" value="1"/>
</dbReference>
<organism evidence="5 6">
    <name type="scientific">Entomospira entomophila</name>
    <dbReference type="NCBI Taxonomy" id="2719988"/>
    <lineage>
        <taxon>Bacteria</taxon>
        <taxon>Pseudomonadati</taxon>
        <taxon>Spirochaetota</taxon>
        <taxon>Spirochaetia</taxon>
        <taxon>Spirochaetales</taxon>
        <taxon>Spirochaetaceae</taxon>
        <taxon>Entomospira</taxon>
    </lineage>
</organism>
<evidence type="ECO:0000256" key="2">
    <source>
        <dbReference type="ARBA" id="ARBA00022670"/>
    </source>
</evidence>
<evidence type="ECO:0000313" key="6">
    <source>
        <dbReference type="Proteomes" id="UP000711995"/>
    </source>
</evidence>
<evidence type="ECO:0000256" key="1">
    <source>
        <dbReference type="ARBA" id="ARBA00010541"/>
    </source>
</evidence>
<evidence type="ECO:0000313" key="5">
    <source>
        <dbReference type="EMBL" id="NIZ40563.1"/>
    </source>
</evidence>
<proteinExistence type="inferred from homology"/>